<evidence type="ECO:0000259" key="3">
    <source>
        <dbReference type="PROSITE" id="PS50240"/>
    </source>
</evidence>
<reference evidence="4 5" key="1">
    <citation type="submission" date="2024-04" db="EMBL/GenBank/DDBJ databases">
        <title>Novel species of the genus Ideonella isolated from streams.</title>
        <authorList>
            <person name="Lu H."/>
        </authorList>
    </citation>
    <scope>NUCLEOTIDE SEQUENCE [LARGE SCALE GENOMIC DNA]</scope>
    <source>
        <strain evidence="4 5">DXS29W</strain>
    </source>
</reference>
<dbReference type="Pfam" id="PF00089">
    <property type="entry name" value="Trypsin"/>
    <property type="match status" value="1"/>
</dbReference>
<accession>A0ABU9BLB8</accession>
<dbReference type="RefSeq" id="WP_341424255.1">
    <property type="nucleotide sequence ID" value="NZ_JBBUTG010000002.1"/>
</dbReference>
<organism evidence="4 5">
    <name type="scientific">Ideonella lacteola</name>
    <dbReference type="NCBI Taxonomy" id="2984193"/>
    <lineage>
        <taxon>Bacteria</taxon>
        <taxon>Pseudomonadati</taxon>
        <taxon>Pseudomonadota</taxon>
        <taxon>Betaproteobacteria</taxon>
        <taxon>Burkholderiales</taxon>
        <taxon>Sphaerotilaceae</taxon>
        <taxon>Ideonella</taxon>
    </lineage>
</organism>
<name>A0ABU9BLB8_9BURK</name>
<dbReference type="InterPro" id="IPR001254">
    <property type="entry name" value="Trypsin_dom"/>
</dbReference>
<keyword evidence="1" id="KW-1015">Disulfide bond</keyword>
<dbReference type="Gene3D" id="2.40.10.10">
    <property type="entry name" value="Trypsin-like serine proteases"/>
    <property type="match status" value="1"/>
</dbReference>
<dbReference type="PROSITE" id="PS50240">
    <property type="entry name" value="TRYPSIN_DOM"/>
    <property type="match status" value="1"/>
</dbReference>
<keyword evidence="2" id="KW-0720">Serine protease</keyword>
<dbReference type="SUPFAM" id="SSF50494">
    <property type="entry name" value="Trypsin-like serine proteases"/>
    <property type="match status" value="1"/>
</dbReference>
<dbReference type="GO" id="GO:0008233">
    <property type="term" value="F:peptidase activity"/>
    <property type="evidence" value="ECO:0007669"/>
    <property type="project" value="UniProtKB-KW"/>
</dbReference>
<dbReference type="Proteomes" id="UP001371218">
    <property type="component" value="Unassembled WGS sequence"/>
</dbReference>
<keyword evidence="2" id="KW-0378">Hydrolase</keyword>
<evidence type="ECO:0000313" key="5">
    <source>
        <dbReference type="Proteomes" id="UP001371218"/>
    </source>
</evidence>
<proteinExistence type="predicted"/>
<keyword evidence="2 4" id="KW-0645">Protease</keyword>
<dbReference type="InterPro" id="IPR009003">
    <property type="entry name" value="Peptidase_S1_PA"/>
</dbReference>
<feature type="domain" description="Peptidase S1" evidence="3">
    <location>
        <begin position="69"/>
        <end position="309"/>
    </location>
</feature>
<dbReference type="SMART" id="SM00020">
    <property type="entry name" value="Tryp_SPc"/>
    <property type="match status" value="1"/>
</dbReference>
<dbReference type="PROSITE" id="PS00135">
    <property type="entry name" value="TRYPSIN_SER"/>
    <property type="match status" value="1"/>
</dbReference>
<dbReference type="PROSITE" id="PS00134">
    <property type="entry name" value="TRYPSIN_HIS"/>
    <property type="match status" value="1"/>
</dbReference>
<evidence type="ECO:0000313" key="4">
    <source>
        <dbReference type="EMBL" id="MEK8029894.1"/>
    </source>
</evidence>
<dbReference type="PRINTS" id="PR00722">
    <property type="entry name" value="CHYMOTRYPSIN"/>
</dbReference>
<keyword evidence="5" id="KW-1185">Reference proteome</keyword>
<dbReference type="PANTHER" id="PTHR24252">
    <property type="entry name" value="ACROSIN-RELATED"/>
    <property type="match status" value="1"/>
</dbReference>
<evidence type="ECO:0000256" key="1">
    <source>
        <dbReference type="ARBA" id="ARBA00023157"/>
    </source>
</evidence>
<dbReference type="InterPro" id="IPR033116">
    <property type="entry name" value="TRYPSIN_SER"/>
</dbReference>
<dbReference type="PANTHER" id="PTHR24252:SF7">
    <property type="entry name" value="HYALIN"/>
    <property type="match status" value="1"/>
</dbReference>
<dbReference type="InterPro" id="IPR043504">
    <property type="entry name" value="Peptidase_S1_PA_chymotrypsin"/>
</dbReference>
<dbReference type="GO" id="GO:0006508">
    <property type="term" value="P:proteolysis"/>
    <property type="evidence" value="ECO:0007669"/>
    <property type="project" value="UniProtKB-KW"/>
</dbReference>
<gene>
    <name evidence="4" type="ORF">AACH06_03590</name>
</gene>
<dbReference type="EMBL" id="JBBUTG010000002">
    <property type="protein sequence ID" value="MEK8029894.1"/>
    <property type="molecule type" value="Genomic_DNA"/>
</dbReference>
<protein>
    <submittedName>
        <fullName evidence="4">Serine protease</fullName>
    </submittedName>
</protein>
<comment type="caution">
    <text evidence="4">The sequence shown here is derived from an EMBL/GenBank/DDBJ whole genome shotgun (WGS) entry which is preliminary data.</text>
</comment>
<evidence type="ECO:0000256" key="2">
    <source>
        <dbReference type="RuleBase" id="RU363034"/>
    </source>
</evidence>
<dbReference type="InterPro" id="IPR018114">
    <property type="entry name" value="TRYPSIN_HIS"/>
</dbReference>
<dbReference type="CDD" id="cd00190">
    <property type="entry name" value="Tryp_SPc"/>
    <property type="match status" value="1"/>
</dbReference>
<sequence>MKPTHLKNALGRRAGRSVGRTALGAAMLGSAGLLPVLAQAGTMREQVEAYQAQLSARHGGPVQDAQPEVVGGKPAKDGRWPFMASLMEKRIADNFDSRFCGASLISKRDILTAAHCITLTGATAKNTQVLVGTQDLTQGGRRINIASITVHPDWNEDTTDSDVAVIRLTEEVNDIEPVAFATTLKEENKHAATGKPTWGMGWGSTQSNPPYPEKLLNVRLPIVDREVCNSSDSYDGAITNTMLCAGFKEGGKDTCGGDSGGPLVAKDSSGEFRLQVGVVSWGIGCAQPDLYGVYSRLAVLGPWVKDQVAKP</sequence>
<dbReference type="InterPro" id="IPR001314">
    <property type="entry name" value="Peptidase_S1A"/>
</dbReference>